<dbReference type="AlphaFoldDB" id="A0A5J9TA15"/>
<name>A0A5J9TA15_9POAL</name>
<dbReference type="GO" id="GO:0006071">
    <property type="term" value="P:glycerol metabolic process"/>
    <property type="evidence" value="ECO:0007669"/>
    <property type="project" value="UniProtKB-KW"/>
</dbReference>
<dbReference type="InterPro" id="IPR035917">
    <property type="entry name" value="YjbQ-like_sf"/>
</dbReference>
<evidence type="ECO:0000256" key="4">
    <source>
        <dbReference type="ARBA" id="ARBA00022801"/>
    </source>
</evidence>
<evidence type="ECO:0000256" key="5">
    <source>
        <dbReference type="ARBA" id="ARBA00047512"/>
    </source>
</evidence>
<sequence>MKAAAVASAPAIFSPASGLPRHRAAPAIIFPASGRTRRSAVRCEAAASSAPSAAGPMAARWAQKTVVIPPQRRGCHLITSKIVNEIRDDLAEFKCGMAHLFLQHTSASLTINENYDSDVQVDTETFLSRIVPEGPSAPWRHTIEGPDDMPAHIKSSMFGCALTIPITNGRLNLGTWQGAPPHLMGVRYPHIFLIVLFLHEVNAASTGPVKKWLTLNGKCVSLNKSGAPPLVIAHGGFSGLFPDSSQFGYGFALSSSLPELVLFCDLQLSRDNFGFCKTGLPLDNSTLIAEVFPKNDSTYKLNGEDINGWFSVEFTSTQLIENVTWIQNVLSCPHIFDGIIGLSTLDDIASLRPHQYGQFFHDHKLSAEEYISSKAKEIGVNFVSSPDIGFLRSLGGKLRKSNVKLIFGFLDEQLIEPYTKQTYGTILKDLKYVKAFASGILVPKACIWPLNKNQYLQSATSLVKDAHALGLEVYASGFANDFLSSYNYSYDPNAEYLQSIDNSDFSVDGVLTDFSSTASAAVACLAHTKDNPLRPPESTTAAAVFMTKVTTVNEIQNGSGIFSFDLSWSEIQTLKPDLVGPKHGFVMLPTLHPEASTSSMPSPVHLSKPAMTRRQQVFIQSDDSAVLGAFKMKFLVFKRVLHIGNAISDVSTSSVEEMTKFVDVVSISRGSVIQAQGSFLLRFTDVVARLHAANMLVFVGTLKNEFMNLGFDFLADPMVEIATFVTDG</sequence>
<protein>
    <recommendedName>
        <fullName evidence="1">glycerophosphodiester phosphodiesterase</fullName>
        <ecNumber evidence="1">3.1.4.46</ecNumber>
    </recommendedName>
</protein>
<dbReference type="PANTHER" id="PTHR43620">
    <property type="entry name" value="GLYCEROPHOSPHORYL DIESTER PHOSPHODIESTERASE"/>
    <property type="match status" value="1"/>
</dbReference>
<dbReference type="EMBL" id="RWGY01000039">
    <property type="protein sequence ID" value="TVU08260.1"/>
    <property type="molecule type" value="Genomic_DNA"/>
</dbReference>
<evidence type="ECO:0000256" key="2">
    <source>
        <dbReference type="ARBA" id="ARBA00022729"/>
    </source>
</evidence>
<dbReference type="GO" id="GO:0008889">
    <property type="term" value="F:glycerophosphodiester phosphodiesterase activity"/>
    <property type="evidence" value="ECO:0007669"/>
    <property type="project" value="UniProtKB-EC"/>
</dbReference>
<dbReference type="NCBIfam" id="TIGR00149">
    <property type="entry name" value="TIGR00149_YjbQ"/>
    <property type="match status" value="1"/>
</dbReference>
<dbReference type="SUPFAM" id="SSF111038">
    <property type="entry name" value="YjbQ-like"/>
    <property type="match status" value="1"/>
</dbReference>
<keyword evidence="3" id="KW-0319">Glycerol metabolism</keyword>
<proteinExistence type="predicted"/>
<evidence type="ECO:0000256" key="1">
    <source>
        <dbReference type="ARBA" id="ARBA00012247"/>
    </source>
</evidence>
<feature type="domain" description="GP-PDE" evidence="6">
    <location>
        <begin position="229"/>
        <end position="522"/>
    </location>
</feature>
<dbReference type="GO" id="GO:0006629">
    <property type="term" value="P:lipid metabolic process"/>
    <property type="evidence" value="ECO:0007669"/>
    <property type="project" value="InterPro"/>
</dbReference>
<keyword evidence="4" id="KW-0378">Hydrolase</keyword>
<dbReference type="OrthoDB" id="10255963at2759"/>
<accession>A0A5J9TA15</accession>
<dbReference type="PANTHER" id="PTHR43620:SF25">
    <property type="entry name" value="GLYCEROPHOSPHODIESTER PHOSPHODIESTERASE"/>
    <property type="match status" value="1"/>
</dbReference>
<dbReference type="InterPro" id="IPR001602">
    <property type="entry name" value="UPF0047_YjbQ-like"/>
</dbReference>
<keyword evidence="2" id="KW-0732">Signal</keyword>
<comment type="caution">
    <text evidence="7">The sequence shown here is derived from an EMBL/GenBank/DDBJ whole genome shotgun (WGS) entry which is preliminary data.</text>
</comment>
<evidence type="ECO:0000259" key="6">
    <source>
        <dbReference type="PROSITE" id="PS51704"/>
    </source>
</evidence>
<dbReference type="Gramene" id="TVU08260">
    <property type="protein sequence ID" value="TVU08260"/>
    <property type="gene ID" value="EJB05_41657"/>
</dbReference>
<keyword evidence="8" id="KW-1185">Reference proteome</keyword>
<organism evidence="7 8">
    <name type="scientific">Eragrostis curvula</name>
    <name type="common">weeping love grass</name>
    <dbReference type="NCBI Taxonomy" id="38414"/>
    <lineage>
        <taxon>Eukaryota</taxon>
        <taxon>Viridiplantae</taxon>
        <taxon>Streptophyta</taxon>
        <taxon>Embryophyta</taxon>
        <taxon>Tracheophyta</taxon>
        <taxon>Spermatophyta</taxon>
        <taxon>Magnoliopsida</taxon>
        <taxon>Liliopsida</taxon>
        <taxon>Poales</taxon>
        <taxon>Poaceae</taxon>
        <taxon>PACMAD clade</taxon>
        <taxon>Chloridoideae</taxon>
        <taxon>Eragrostideae</taxon>
        <taxon>Eragrostidinae</taxon>
        <taxon>Eragrostis</taxon>
    </lineage>
</organism>
<dbReference type="InterPro" id="IPR030395">
    <property type="entry name" value="GP_PDE_dom"/>
</dbReference>
<dbReference type="EC" id="3.1.4.46" evidence="1"/>
<dbReference type="CDD" id="cd08603">
    <property type="entry name" value="GDPD_SHV3_repeat_1"/>
    <property type="match status" value="1"/>
</dbReference>
<evidence type="ECO:0000313" key="8">
    <source>
        <dbReference type="Proteomes" id="UP000324897"/>
    </source>
</evidence>
<dbReference type="Proteomes" id="UP000324897">
    <property type="component" value="Chromosome 3"/>
</dbReference>
<reference evidence="7 8" key="1">
    <citation type="journal article" date="2019" name="Sci. Rep.">
        <title>A high-quality genome of Eragrostis curvula grass provides insights into Poaceae evolution and supports new strategies to enhance forage quality.</title>
        <authorList>
            <person name="Carballo J."/>
            <person name="Santos B.A.C.M."/>
            <person name="Zappacosta D."/>
            <person name="Garbus I."/>
            <person name="Selva J.P."/>
            <person name="Gallo C.A."/>
            <person name="Diaz A."/>
            <person name="Albertini E."/>
            <person name="Caccamo M."/>
            <person name="Echenique V."/>
        </authorList>
    </citation>
    <scope>NUCLEOTIDE SEQUENCE [LARGE SCALE GENOMIC DNA]</scope>
    <source>
        <strain evidence="8">cv. Victoria</strain>
        <tissue evidence="7">Leaf</tissue>
    </source>
</reference>
<dbReference type="InterPro" id="IPR017946">
    <property type="entry name" value="PLC-like_Pdiesterase_TIM-brl"/>
</dbReference>
<dbReference type="Gene3D" id="3.20.20.190">
    <property type="entry name" value="Phosphatidylinositol (PI) phosphodiesterase"/>
    <property type="match status" value="2"/>
</dbReference>
<dbReference type="SUPFAM" id="SSF51695">
    <property type="entry name" value="PLC-like phosphodiesterases"/>
    <property type="match status" value="2"/>
</dbReference>
<evidence type="ECO:0000256" key="3">
    <source>
        <dbReference type="ARBA" id="ARBA00022798"/>
    </source>
</evidence>
<evidence type="ECO:0000313" key="7">
    <source>
        <dbReference type="EMBL" id="TVU08260.1"/>
    </source>
</evidence>
<dbReference type="PROSITE" id="PS51704">
    <property type="entry name" value="GP_PDE"/>
    <property type="match status" value="1"/>
</dbReference>
<gene>
    <name evidence="7" type="ORF">EJB05_41657</name>
</gene>
<comment type="catalytic activity">
    <reaction evidence="5">
        <text>a sn-glycero-3-phosphodiester + H2O = an alcohol + sn-glycerol 3-phosphate + H(+)</text>
        <dbReference type="Rhea" id="RHEA:12969"/>
        <dbReference type="ChEBI" id="CHEBI:15377"/>
        <dbReference type="ChEBI" id="CHEBI:15378"/>
        <dbReference type="ChEBI" id="CHEBI:30879"/>
        <dbReference type="ChEBI" id="CHEBI:57597"/>
        <dbReference type="ChEBI" id="CHEBI:83408"/>
        <dbReference type="EC" id="3.1.4.46"/>
    </reaction>
</comment>
<dbReference type="Pfam" id="PF01894">
    <property type="entry name" value="YjbQ"/>
    <property type="match status" value="1"/>
</dbReference>
<dbReference type="Gene3D" id="2.60.120.460">
    <property type="entry name" value="YjbQ-like"/>
    <property type="match status" value="1"/>
</dbReference>